<dbReference type="Proteomes" id="UP000507962">
    <property type="component" value="Unassembled WGS sequence"/>
</dbReference>
<keyword evidence="5" id="KW-0449">Lipoprotein</keyword>
<organism evidence="8 9">
    <name type="scientific">Desulfoluna butyratoxydans</name>
    <dbReference type="NCBI Taxonomy" id="231438"/>
    <lineage>
        <taxon>Bacteria</taxon>
        <taxon>Pseudomonadati</taxon>
        <taxon>Thermodesulfobacteriota</taxon>
        <taxon>Desulfobacteria</taxon>
        <taxon>Desulfobacterales</taxon>
        <taxon>Desulfolunaceae</taxon>
        <taxon>Desulfoluna</taxon>
    </lineage>
</organism>
<reference evidence="8 9" key="1">
    <citation type="submission" date="2019-03" db="EMBL/GenBank/DDBJ databases">
        <authorList>
            <person name="Nijsse B."/>
        </authorList>
    </citation>
    <scope>NUCLEOTIDE SEQUENCE [LARGE SCALE GENOMIC DNA]</scope>
    <source>
        <strain evidence="8">Desulfoluna butyratoxydans MSL71</strain>
    </source>
</reference>
<evidence type="ECO:0000256" key="2">
    <source>
        <dbReference type="ARBA" id="ARBA00022729"/>
    </source>
</evidence>
<evidence type="ECO:0000256" key="3">
    <source>
        <dbReference type="ARBA" id="ARBA00023136"/>
    </source>
</evidence>
<dbReference type="Pfam" id="PF05433">
    <property type="entry name" value="Rick_17kDa_Anti"/>
    <property type="match status" value="1"/>
</dbReference>
<feature type="domain" description="Glycine zipper 2TM" evidence="7">
    <location>
        <begin position="62"/>
        <end position="102"/>
    </location>
</feature>
<proteinExistence type="predicted"/>
<feature type="signal peptide" evidence="6">
    <location>
        <begin position="1"/>
        <end position="20"/>
    </location>
</feature>
<keyword evidence="3" id="KW-0472">Membrane</keyword>
<feature type="chain" id="PRO_5020625636" evidence="6">
    <location>
        <begin position="21"/>
        <end position="154"/>
    </location>
</feature>
<keyword evidence="4" id="KW-0564">Palmitate</keyword>
<accession>A0A4U8YY19</accession>
<protein>
    <submittedName>
        <fullName evidence="8">Glycine zipper 2tm domain</fullName>
    </submittedName>
</protein>
<gene>
    <name evidence="8" type="ORF">MSL71_40370</name>
</gene>
<evidence type="ECO:0000259" key="7">
    <source>
        <dbReference type="Pfam" id="PF05433"/>
    </source>
</evidence>
<dbReference type="InterPro" id="IPR008816">
    <property type="entry name" value="Gly_zipper_2TM_dom"/>
</dbReference>
<evidence type="ECO:0000256" key="5">
    <source>
        <dbReference type="ARBA" id="ARBA00023288"/>
    </source>
</evidence>
<dbReference type="GO" id="GO:0009279">
    <property type="term" value="C:cell outer membrane"/>
    <property type="evidence" value="ECO:0007669"/>
    <property type="project" value="UniProtKB-SubCell"/>
</dbReference>
<evidence type="ECO:0000256" key="4">
    <source>
        <dbReference type="ARBA" id="ARBA00023139"/>
    </source>
</evidence>
<keyword evidence="2 6" id="KW-0732">Signal</keyword>
<dbReference type="PANTHER" id="PTHR35603">
    <property type="match status" value="1"/>
</dbReference>
<dbReference type="EMBL" id="CAADHO010000009">
    <property type="protein sequence ID" value="VFQ46373.1"/>
    <property type="molecule type" value="Genomic_DNA"/>
</dbReference>
<comment type="subcellular location">
    <subcellularLocation>
        <location evidence="1">Cell outer membrane</location>
        <topology evidence="1">Lipid-anchor</topology>
    </subcellularLocation>
</comment>
<evidence type="ECO:0000256" key="1">
    <source>
        <dbReference type="ARBA" id="ARBA00004459"/>
    </source>
</evidence>
<dbReference type="RefSeq" id="WP_180143993.1">
    <property type="nucleotide sequence ID" value="NZ_CAADHO010000009.1"/>
</dbReference>
<name>A0A4U8YY19_9BACT</name>
<dbReference type="PROSITE" id="PS51257">
    <property type="entry name" value="PROKAR_LIPOPROTEIN"/>
    <property type="match status" value="1"/>
</dbReference>
<dbReference type="AlphaFoldDB" id="A0A4U8YY19"/>
<dbReference type="PANTHER" id="PTHR35603:SF1">
    <property type="entry name" value="OUTER MEMBRANE LIPOPROTEIN SLYB"/>
    <property type="match status" value="1"/>
</dbReference>
<evidence type="ECO:0000313" key="8">
    <source>
        <dbReference type="EMBL" id="VFQ46373.1"/>
    </source>
</evidence>
<dbReference type="InterPro" id="IPR051407">
    <property type="entry name" value="Bact_OM_lipoprot/Surf_antigen"/>
</dbReference>
<evidence type="ECO:0000313" key="9">
    <source>
        <dbReference type="Proteomes" id="UP000507962"/>
    </source>
</evidence>
<sequence length="154" mass="15563">MSTKIAAYAVAIFVSTALLGCQPGSQGSKTYKPGQAQQAMSVYYGTVLNVADVQIQHEESGAGAVGGAVVGGIVGSTIGGGSGSTLATTAGALGGAAAGSAAERSRAMRPGVEIELELDDGRIMVVVQEKDDEYVVGDRVRLIESGDGTMRVRQ</sequence>
<evidence type="ECO:0000256" key="6">
    <source>
        <dbReference type="SAM" id="SignalP"/>
    </source>
</evidence>
<keyword evidence="9" id="KW-1185">Reference proteome</keyword>